<proteinExistence type="predicted"/>
<keyword evidence="1" id="KW-0472">Membrane</keyword>
<dbReference type="Proteomes" id="UP000587415">
    <property type="component" value="Unassembled WGS sequence"/>
</dbReference>
<keyword evidence="3" id="KW-1185">Reference proteome</keyword>
<dbReference type="Pfam" id="PF04070">
    <property type="entry name" value="DUF378"/>
    <property type="match status" value="1"/>
</dbReference>
<dbReference type="RefSeq" id="WP_168047716.1">
    <property type="nucleotide sequence ID" value="NZ_JAATJM010000002.1"/>
</dbReference>
<dbReference type="PANTHER" id="PTHR37304:SF1">
    <property type="entry name" value="MEMBRANE PROTEIN"/>
    <property type="match status" value="1"/>
</dbReference>
<evidence type="ECO:0000313" key="2">
    <source>
        <dbReference type="EMBL" id="NJC41896.1"/>
    </source>
</evidence>
<name>A0A7X5YMH5_9CAUL</name>
<gene>
    <name evidence="2" type="ORF">GGQ87_002191</name>
</gene>
<comment type="caution">
    <text evidence="2">The sequence shown here is derived from an EMBL/GenBank/DDBJ whole genome shotgun (WGS) entry which is preliminary data.</text>
</comment>
<protein>
    <recommendedName>
        <fullName evidence="4">DUF378 domain-containing protein</fullName>
    </recommendedName>
</protein>
<dbReference type="AlphaFoldDB" id="A0A7X5YMH5"/>
<accession>A0A7X5YMH5</accession>
<evidence type="ECO:0008006" key="4">
    <source>
        <dbReference type="Google" id="ProtNLM"/>
    </source>
</evidence>
<dbReference type="PANTHER" id="PTHR37304">
    <property type="entry name" value="MEMBRANE PROTEIN-RELATED"/>
    <property type="match status" value="1"/>
</dbReference>
<evidence type="ECO:0000313" key="3">
    <source>
        <dbReference type="Proteomes" id="UP000587415"/>
    </source>
</evidence>
<dbReference type="EMBL" id="JAATJM010000002">
    <property type="protein sequence ID" value="NJC41896.1"/>
    <property type="molecule type" value="Genomic_DNA"/>
</dbReference>
<evidence type="ECO:0000256" key="1">
    <source>
        <dbReference type="SAM" id="Phobius"/>
    </source>
</evidence>
<organism evidence="2 3">
    <name type="scientific">Brevundimonas alba</name>
    <dbReference type="NCBI Taxonomy" id="74314"/>
    <lineage>
        <taxon>Bacteria</taxon>
        <taxon>Pseudomonadati</taxon>
        <taxon>Pseudomonadota</taxon>
        <taxon>Alphaproteobacteria</taxon>
        <taxon>Caulobacterales</taxon>
        <taxon>Caulobacteraceae</taxon>
        <taxon>Brevundimonas</taxon>
    </lineage>
</organism>
<reference evidence="2 3" key="1">
    <citation type="submission" date="2020-03" db="EMBL/GenBank/DDBJ databases">
        <title>Genomic Encyclopedia of Type Strains, Phase IV (KMG-IV): sequencing the most valuable type-strain genomes for metagenomic binning, comparative biology and taxonomic classification.</title>
        <authorList>
            <person name="Goeker M."/>
        </authorList>
    </citation>
    <scope>NUCLEOTIDE SEQUENCE [LARGE SCALE GENOMIC DNA]</scope>
    <source>
        <strain evidence="2 3">DSM 4736</strain>
    </source>
</reference>
<dbReference type="InterPro" id="IPR007211">
    <property type="entry name" value="DUF378"/>
</dbReference>
<keyword evidence="1" id="KW-1133">Transmembrane helix</keyword>
<feature type="transmembrane region" description="Helical" evidence="1">
    <location>
        <begin position="40"/>
        <end position="60"/>
    </location>
</feature>
<keyword evidence="1" id="KW-0812">Transmembrane</keyword>
<sequence>MKALNLLTLILLIVGGINWGLVGAFEFDLVAAIFGDGSALSRLIYVLVGLSALLQIMPLMKAFRIGEPHAEANHRATSVRM</sequence>